<dbReference type="InterPro" id="IPR011009">
    <property type="entry name" value="Kinase-like_dom_sf"/>
</dbReference>
<comment type="catalytic activity">
    <reaction evidence="7">
        <text>L-seryl-[protein] + ATP = O-phospho-L-seryl-[protein] + ADP + H(+)</text>
        <dbReference type="Rhea" id="RHEA:17989"/>
        <dbReference type="Rhea" id="RHEA-COMP:9863"/>
        <dbReference type="Rhea" id="RHEA-COMP:11604"/>
        <dbReference type="ChEBI" id="CHEBI:15378"/>
        <dbReference type="ChEBI" id="CHEBI:29999"/>
        <dbReference type="ChEBI" id="CHEBI:30616"/>
        <dbReference type="ChEBI" id="CHEBI:83421"/>
        <dbReference type="ChEBI" id="CHEBI:456216"/>
        <dbReference type="EC" id="2.7.12.2"/>
    </reaction>
</comment>
<dbReference type="EC" id="2.7.12.2" evidence="6"/>
<evidence type="ECO:0000256" key="2">
    <source>
        <dbReference type="ARBA" id="ARBA00022741"/>
    </source>
</evidence>
<sequence length="403" mass="44698">MSQHNFENFGQQRLTTEFLDGSTFNYRHTYLDPGQPLRVETWARVDTLGSGTFGTVYKEVCAETKTVRAVKRIHIRLAKPNELDILTQLRAYPEYFVQLLGWFNDSDYIYLAMEYLPGDLGALMKEHSLSENETKMVTKQVLAGLEIMHDKNICHRDLKPGNILVAKWIPLTIKIADFGVSKSLDGTQGRTTTGTKPFMAPEIWGFGQSLTSAYTTAVDLWSLGCLVYYMMTGRVPFPETRNLMNFVQGLGTFPPNTLEASSLSVLAVGFMANLLRTNPQERSTASKAQLHTWLIIKDDNPTIWTMFPSAPRAMPPPIPISGQSAAKKVAKSAKTRSKPVLDFVPPSLVISNDSGIELAAPATPEPTSGSDLDYKGEPGLKAPRHRVRRSLSPAPGGMERTFI</sequence>
<feature type="domain" description="Protein kinase" evidence="11">
    <location>
        <begin position="42"/>
        <end position="294"/>
    </location>
</feature>
<evidence type="ECO:0000256" key="7">
    <source>
        <dbReference type="ARBA" id="ARBA00049014"/>
    </source>
</evidence>
<comment type="similarity">
    <text evidence="5">Belongs to the protein kinase superfamily. STE Ser/Thr protein kinase family. MAP kinase kinase subfamily.</text>
</comment>
<reference evidence="12 13" key="1">
    <citation type="journal article" date="2018" name="Nat. Ecol. Evol.">
        <title>Pezizomycetes genomes reveal the molecular basis of ectomycorrhizal truffle lifestyle.</title>
        <authorList>
            <person name="Murat C."/>
            <person name="Payen T."/>
            <person name="Noel B."/>
            <person name="Kuo A."/>
            <person name="Morin E."/>
            <person name="Chen J."/>
            <person name="Kohler A."/>
            <person name="Krizsan K."/>
            <person name="Balestrini R."/>
            <person name="Da Silva C."/>
            <person name="Montanini B."/>
            <person name="Hainaut M."/>
            <person name="Levati E."/>
            <person name="Barry K.W."/>
            <person name="Belfiori B."/>
            <person name="Cichocki N."/>
            <person name="Clum A."/>
            <person name="Dockter R.B."/>
            <person name="Fauchery L."/>
            <person name="Guy J."/>
            <person name="Iotti M."/>
            <person name="Le Tacon F."/>
            <person name="Lindquist E.A."/>
            <person name="Lipzen A."/>
            <person name="Malagnac F."/>
            <person name="Mello A."/>
            <person name="Molinier V."/>
            <person name="Miyauchi S."/>
            <person name="Poulain J."/>
            <person name="Riccioni C."/>
            <person name="Rubini A."/>
            <person name="Sitrit Y."/>
            <person name="Splivallo R."/>
            <person name="Traeger S."/>
            <person name="Wang M."/>
            <person name="Zifcakova L."/>
            <person name="Wipf D."/>
            <person name="Zambonelli A."/>
            <person name="Paolocci F."/>
            <person name="Nowrousian M."/>
            <person name="Ottonello S."/>
            <person name="Baldrian P."/>
            <person name="Spatafora J.W."/>
            <person name="Henrissat B."/>
            <person name="Nagy L.G."/>
            <person name="Aury J.M."/>
            <person name="Wincker P."/>
            <person name="Grigoriev I.V."/>
            <person name="Bonfante P."/>
            <person name="Martin F.M."/>
        </authorList>
    </citation>
    <scope>NUCLEOTIDE SEQUENCE [LARGE SCALE GENOMIC DNA]</scope>
    <source>
        <strain evidence="12 13">CCBAS932</strain>
    </source>
</reference>
<keyword evidence="4" id="KW-0067">ATP-binding</keyword>
<name>A0A3N4KDA5_9PEZI</name>
<evidence type="ECO:0000313" key="13">
    <source>
        <dbReference type="Proteomes" id="UP000277580"/>
    </source>
</evidence>
<evidence type="ECO:0000313" key="12">
    <source>
        <dbReference type="EMBL" id="RPB06391.1"/>
    </source>
</evidence>
<gene>
    <name evidence="12" type="ORF">P167DRAFT_497717</name>
</gene>
<evidence type="ECO:0000256" key="3">
    <source>
        <dbReference type="ARBA" id="ARBA00022777"/>
    </source>
</evidence>
<dbReference type="PROSITE" id="PS00108">
    <property type="entry name" value="PROTEIN_KINASE_ST"/>
    <property type="match status" value="1"/>
</dbReference>
<feature type="region of interest" description="Disordered" evidence="10">
    <location>
        <begin position="359"/>
        <end position="403"/>
    </location>
</feature>
<evidence type="ECO:0000256" key="6">
    <source>
        <dbReference type="ARBA" id="ARBA00038999"/>
    </source>
</evidence>
<dbReference type="SUPFAM" id="SSF56112">
    <property type="entry name" value="Protein kinase-like (PK-like)"/>
    <property type="match status" value="1"/>
</dbReference>
<dbReference type="GO" id="GO:0005524">
    <property type="term" value="F:ATP binding"/>
    <property type="evidence" value="ECO:0007669"/>
    <property type="project" value="UniProtKB-KW"/>
</dbReference>
<dbReference type="SMART" id="SM00220">
    <property type="entry name" value="S_TKc"/>
    <property type="match status" value="1"/>
</dbReference>
<dbReference type="EMBL" id="ML119383">
    <property type="protein sequence ID" value="RPB06391.1"/>
    <property type="molecule type" value="Genomic_DNA"/>
</dbReference>
<proteinExistence type="inferred from homology"/>
<dbReference type="PANTHER" id="PTHR48013:SF9">
    <property type="entry name" value="DUAL SPECIFICITY MITOGEN-ACTIVATED PROTEIN KINASE KINASE 5"/>
    <property type="match status" value="1"/>
</dbReference>
<dbReference type="PROSITE" id="PS50011">
    <property type="entry name" value="PROTEIN_KINASE_DOM"/>
    <property type="match status" value="1"/>
</dbReference>
<keyword evidence="2" id="KW-0547">Nucleotide-binding</keyword>
<keyword evidence="3 12" id="KW-0418">Kinase</keyword>
<evidence type="ECO:0000256" key="5">
    <source>
        <dbReference type="ARBA" id="ARBA00038035"/>
    </source>
</evidence>
<comment type="catalytic activity">
    <reaction evidence="8">
        <text>L-threonyl-[protein] + ATP = O-phospho-L-threonyl-[protein] + ADP + H(+)</text>
        <dbReference type="Rhea" id="RHEA:46608"/>
        <dbReference type="Rhea" id="RHEA-COMP:11060"/>
        <dbReference type="Rhea" id="RHEA-COMP:11605"/>
        <dbReference type="ChEBI" id="CHEBI:15378"/>
        <dbReference type="ChEBI" id="CHEBI:30013"/>
        <dbReference type="ChEBI" id="CHEBI:30616"/>
        <dbReference type="ChEBI" id="CHEBI:61977"/>
        <dbReference type="ChEBI" id="CHEBI:456216"/>
        <dbReference type="EC" id="2.7.12.2"/>
    </reaction>
</comment>
<evidence type="ECO:0000256" key="8">
    <source>
        <dbReference type="ARBA" id="ARBA00049299"/>
    </source>
</evidence>
<accession>A0A3N4KDA5</accession>
<protein>
    <recommendedName>
        <fullName evidence="6">mitogen-activated protein kinase kinase</fullName>
        <ecNumber evidence="6">2.7.12.2</ecNumber>
    </recommendedName>
</protein>
<dbReference type="InParanoid" id="A0A3N4KDA5"/>
<evidence type="ECO:0000256" key="9">
    <source>
        <dbReference type="ARBA" id="ARBA00051693"/>
    </source>
</evidence>
<evidence type="ECO:0000256" key="10">
    <source>
        <dbReference type="SAM" id="MobiDB-lite"/>
    </source>
</evidence>
<dbReference type="Pfam" id="PF00069">
    <property type="entry name" value="Pkinase"/>
    <property type="match status" value="1"/>
</dbReference>
<evidence type="ECO:0000256" key="4">
    <source>
        <dbReference type="ARBA" id="ARBA00022840"/>
    </source>
</evidence>
<organism evidence="12 13">
    <name type="scientific">Morchella conica CCBAS932</name>
    <dbReference type="NCBI Taxonomy" id="1392247"/>
    <lineage>
        <taxon>Eukaryota</taxon>
        <taxon>Fungi</taxon>
        <taxon>Dikarya</taxon>
        <taxon>Ascomycota</taxon>
        <taxon>Pezizomycotina</taxon>
        <taxon>Pezizomycetes</taxon>
        <taxon>Pezizales</taxon>
        <taxon>Morchellaceae</taxon>
        <taxon>Morchella</taxon>
    </lineage>
</organism>
<dbReference type="GO" id="GO:0004708">
    <property type="term" value="F:MAP kinase kinase activity"/>
    <property type="evidence" value="ECO:0007669"/>
    <property type="project" value="UniProtKB-EC"/>
</dbReference>
<keyword evidence="1" id="KW-0808">Transferase</keyword>
<evidence type="ECO:0000259" key="11">
    <source>
        <dbReference type="PROSITE" id="PS50011"/>
    </source>
</evidence>
<keyword evidence="13" id="KW-1185">Reference proteome</keyword>
<dbReference type="InterPro" id="IPR008271">
    <property type="entry name" value="Ser/Thr_kinase_AS"/>
</dbReference>
<dbReference type="AlphaFoldDB" id="A0A3N4KDA5"/>
<dbReference type="InterPro" id="IPR000719">
    <property type="entry name" value="Prot_kinase_dom"/>
</dbReference>
<dbReference type="PANTHER" id="PTHR48013">
    <property type="entry name" value="DUAL SPECIFICITY MITOGEN-ACTIVATED PROTEIN KINASE KINASE 5-RELATED"/>
    <property type="match status" value="1"/>
</dbReference>
<comment type="catalytic activity">
    <reaction evidence="9">
        <text>L-tyrosyl-[protein] + ATP = O-phospho-L-tyrosyl-[protein] + ADP + H(+)</text>
        <dbReference type="Rhea" id="RHEA:10596"/>
        <dbReference type="Rhea" id="RHEA-COMP:10136"/>
        <dbReference type="Rhea" id="RHEA-COMP:20101"/>
        <dbReference type="ChEBI" id="CHEBI:15378"/>
        <dbReference type="ChEBI" id="CHEBI:30616"/>
        <dbReference type="ChEBI" id="CHEBI:46858"/>
        <dbReference type="ChEBI" id="CHEBI:61978"/>
        <dbReference type="ChEBI" id="CHEBI:456216"/>
        <dbReference type="EC" id="2.7.12.2"/>
    </reaction>
</comment>
<dbReference type="Gene3D" id="1.10.510.10">
    <property type="entry name" value="Transferase(Phosphotransferase) domain 1"/>
    <property type="match status" value="1"/>
</dbReference>
<dbReference type="Proteomes" id="UP000277580">
    <property type="component" value="Unassembled WGS sequence"/>
</dbReference>
<dbReference type="STRING" id="1392247.A0A3N4KDA5"/>
<dbReference type="OrthoDB" id="10252171at2759"/>
<evidence type="ECO:0000256" key="1">
    <source>
        <dbReference type="ARBA" id="ARBA00022679"/>
    </source>
</evidence>